<dbReference type="PANTHER" id="PTHR39169:SF1">
    <property type="entry name" value="MONOOXYGENASE YDHR-RELATED"/>
    <property type="match status" value="1"/>
</dbReference>
<dbReference type="InterPro" id="IPR014910">
    <property type="entry name" value="YdhR"/>
</dbReference>
<dbReference type="SUPFAM" id="SSF54909">
    <property type="entry name" value="Dimeric alpha+beta barrel"/>
    <property type="match status" value="2"/>
</dbReference>
<protein>
    <recommendedName>
        <fullName evidence="3">Monooxygenase</fullName>
    </recommendedName>
</protein>
<organism evidence="1 2">
    <name type="scientific">Roseobacter fucihabitans</name>
    <dbReference type="NCBI Taxonomy" id="1537242"/>
    <lineage>
        <taxon>Bacteria</taxon>
        <taxon>Pseudomonadati</taxon>
        <taxon>Pseudomonadota</taxon>
        <taxon>Alphaproteobacteria</taxon>
        <taxon>Rhodobacterales</taxon>
        <taxon>Roseobacteraceae</taxon>
        <taxon>Roseobacter</taxon>
    </lineage>
</organism>
<accession>A0ABZ2BPX9</accession>
<dbReference type="Gene3D" id="3.30.70.100">
    <property type="match status" value="2"/>
</dbReference>
<dbReference type="InterPro" id="IPR006311">
    <property type="entry name" value="TAT_signal"/>
</dbReference>
<reference evidence="2" key="2">
    <citation type="submission" date="2024-01" db="EMBL/GenBank/DDBJ databases">
        <title>Roseobacter fucihabitans sp. nov., isolated from the brown alga Fucus spiralis.</title>
        <authorList>
            <person name="Hahnke S."/>
            <person name="Berger M."/>
            <person name="Schlingloff A."/>
            <person name="Athale I."/>
            <person name="Neumann-Schaal M."/>
            <person name="Adenaya A."/>
            <person name="Poehlein A."/>
            <person name="Daniel R."/>
            <person name="Pertersen J."/>
            <person name="Brinkhoff T."/>
        </authorList>
    </citation>
    <scope>NUCLEOTIDE SEQUENCE [LARGE SCALE GENOMIC DNA]</scope>
    <source>
        <strain evidence="2">B14</strain>
    </source>
</reference>
<evidence type="ECO:0008006" key="3">
    <source>
        <dbReference type="Google" id="ProtNLM"/>
    </source>
</evidence>
<proteinExistence type="predicted"/>
<dbReference type="Pfam" id="PF08803">
    <property type="entry name" value="ydhR"/>
    <property type="match status" value="1"/>
</dbReference>
<dbReference type="InterPro" id="IPR011008">
    <property type="entry name" value="Dimeric_a/b-barrel"/>
</dbReference>
<gene>
    <name evidence="1" type="ORF">ROLI_005740</name>
</gene>
<dbReference type="RefSeq" id="WP_222869684.1">
    <property type="nucleotide sequence ID" value="NZ_CP143423.1"/>
</dbReference>
<dbReference type="Proteomes" id="UP001318682">
    <property type="component" value="Chromosome"/>
</dbReference>
<name>A0ABZ2BPX9_9RHOB</name>
<dbReference type="PROSITE" id="PS51318">
    <property type="entry name" value="TAT"/>
    <property type="match status" value="1"/>
</dbReference>
<dbReference type="PANTHER" id="PTHR39169">
    <property type="match status" value="1"/>
</dbReference>
<dbReference type="EMBL" id="CP143423">
    <property type="protein sequence ID" value="WVX47505.1"/>
    <property type="molecule type" value="Genomic_DNA"/>
</dbReference>
<reference evidence="1 2" key="1">
    <citation type="submission" date="2015-07" db="EMBL/GenBank/DDBJ databases">
        <authorList>
            <person name="Voget S."/>
            <person name="Dogs M."/>
            <person name="Brinkhoff T.H."/>
            <person name="Daniel R."/>
        </authorList>
    </citation>
    <scope>NUCLEOTIDE SEQUENCE [LARGE SCALE GENOMIC DNA]</scope>
    <source>
        <strain evidence="1 2">B14</strain>
    </source>
</reference>
<evidence type="ECO:0000313" key="2">
    <source>
        <dbReference type="Proteomes" id="UP001318682"/>
    </source>
</evidence>
<evidence type="ECO:0000313" key="1">
    <source>
        <dbReference type="EMBL" id="WVX47505.1"/>
    </source>
</evidence>
<sequence length="260" mass="27941">MKHQTKSQTETGISRRKVIVGAVAAATAANLAPGGKLAMAGAAIDHGENHMTPRAFVYTELQISTPFENVPWQELNGQIANEPGFLNKTWFSGVGNNSVGGIYSFDSVETAQRYCTTFFPAVARNLGVAQTTRVFDASVVEDASRDIGSPQFGSGPTQPPGAFVYTEVQLNVPFQNAPWRDRNPVLKQQKGLISKLWLSGLHTNTLGGVDAFDTVENARAFAVADFPKTAATLNAAFYTRVFDASATEAASRGLKSPYYT</sequence>
<keyword evidence="2" id="KW-1185">Reference proteome</keyword>